<protein>
    <recommendedName>
        <fullName evidence="3 13">Telomerase reverse transcriptase</fullName>
        <ecNumber evidence="2 13">2.7.7.49</ecNumber>
    </recommendedName>
    <alternativeName>
        <fullName evidence="13">Telomerase catalytic subunit</fullName>
    </alternativeName>
</protein>
<keyword evidence="8 13" id="KW-0460">Magnesium</keyword>
<keyword evidence="6 13" id="KW-0548">Nucleotidyltransferase</keyword>
<dbReference type="InterPro" id="IPR021891">
    <property type="entry name" value="Telomerase_RBD"/>
</dbReference>
<dbReference type="EMBL" id="HACM01007057">
    <property type="protein sequence ID" value="CRZ07499.1"/>
    <property type="molecule type" value="Transcribed_RNA"/>
</dbReference>
<dbReference type="SUPFAM" id="SSF56672">
    <property type="entry name" value="DNA/RNA polymerases"/>
    <property type="match status" value="1"/>
</dbReference>
<dbReference type="Gene3D" id="1.10.132.70">
    <property type="match status" value="1"/>
</dbReference>
<keyword evidence="11 13" id="KW-0539">Nucleus</keyword>
<dbReference type="PRINTS" id="PR01365">
    <property type="entry name" value="TELOMERASERT"/>
</dbReference>
<evidence type="ECO:0000256" key="1">
    <source>
        <dbReference type="ARBA" id="ARBA00008001"/>
    </source>
</evidence>
<keyword evidence="9 13" id="KW-0779">Telomere</keyword>
<dbReference type="GO" id="GO:0007004">
    <property type="term" value="P:telomere maintenance via telomerase"/>
    <property type="evidence" value="ECO:0007669"/>
    <property type="project" value="TreeGrafter"/>
</dbReference>
<keyword evidence="4 13" id="KW-0158">Chromosome</keyword>
<dbReference type="GO" id="GO:0003720">
    <property type="term" value="F:telomerase activity"/>
    <property type="evidence" value="ECO:0007669"/>
    <property type="project" value="InterPro"/>
</dbReference>
<comment type="similarity">
    <text evidence="1 13">Belongs to the reverse transcriptase family. Telomerase subfamily.</text>
</comment>
<evidence type="ECO:0000256" key="3">
    <source>
        <dbReference type="ARBA" id="ARBA00016182"/>
    </source>
</evidence>
<dbReference type="CDD" id="cd01648">
    <property type="entry name" value="TERT"/>
    <property type="match status" value="1"/>
</dbReference>
<evidence type="ECO:0000256" key="4">
    <source>
        <dbReference type="ARBA" id="ARBA00022454"/>
    </source>
</evidence>
<dbReference type="InterPro" id="IPR003545">
    <property type="entry name" value="Telomerase_RT"/>
</dbReference>
<dbReference type="GO" id="GO:0000781">
    <property type="term" value="C:chromosome, telomeric region"/>
    <property type="evidence" value="ECO:0007669"/>
    <property type="project" value="UniProtKB-SubCell"/>
</dbReference>
<evidence type="ECO:0000259" key="14">
    <source>
        <dbReference type="PROSITE" id="PS50878"/>
    </source>
</evidence>
<dbReference type="Gene3D" id="1.10.357.90">
    <property type="match status" value="1"/>
</dbReference>
<proteinExistence type="inferred from homology"/>
<evidence type="ECO:0000256" key="10">
    <source>
        <dbReference type="ARBA" id="ARBA00022918"/>
    </source>
</evidence>
<name>A0A0H5RFS0_9EUKA</name>
<keyword evidence="5 13" id="KW-0808">Transferase</keyword>
<dbReference type="Gene3D" id="3.30.70.2630">
    <property type="match status" value="1"/>
</dbReference>
<comment type="function">
    <text evidence="13">Telomerase is a ribonucleoprotein enzyme essential for the replication of chromosome termini in most eukaryotes. It elongates telomeres. It is a reverse transcriptase that adds simple sequence repeats to chromosome ends by copying a template sequence within the RNA component of the enzyme.</text>
</comment>
<evidence type="ECO:0000256" key="13">
    <source>
        <dbReference type="RuleBase" id="RU365061"/>
    </source>
</evidence>
<sequence>MDVLCQFFPKTSVMTLYEYLSQLRALDSPELLTDKDTQKFSEFLRNTRVVACNAPGGQPHQIERLPEYSLEYHQRQVLEQVQQSLLVKNQVHNVLIKGLTTFSPFGVFTSFNTVRNHLLNHSWGLLLERVGDAAVRQLLLRCCVFVDVNNGSLLQVSGKALFDAKPEIGPSCNAFLPNRSLECSAILYAKREGDAIGRYRLQKWHILNSQKIDPLHLLCNIFCVSSLRKRQKLNQTMKRILPLLKSLISRHRKTNYKSLLDKACPLLEVSKVAGQSASVAQSHLLQQFTKPDNVCKFLRQVLLRIVPNKFWGSKRNFECICRAMHHFVNLRRFEVIDIHNMVQGYQLSDCSWISNKGGKSAAIANQKLIFHLFRWLFIDYFVPVLRCFFYATETEPYRNRILFYRLEVWSRIEKIAMDALCDSQLRPLPSTSRSLLGFSRLRILPKSNGIRPIVNCSYKHVHTTTWGKKSSSVNGALKIPLSTLNFECQADPLTTGCSSVGYDSVHIRLLPFIEGLRKIIISGGTVPKVYMVATDITRCFDSIQRAKVMDIVQRVLKESDYFVHKWVTMLATHSNGSSKMVRKQFQREALPAELLPQIDQFAKKLSKNKNIVYNEIASVDMFSRSDIIEIIKDHIYNTTVEFNGQVFQQTCGIPQGSVLSSLLCSLYLADLEKQQLRPQMGFADQDWMWSDSLSSGILLRHVDDFLLLTTSKSSAEAFLFSMERGFTEYQCAINTSKTRTNFLPDLKTNTVNHIVPWCGLLFDSQRLVSLRSDYSKFVSTPHISDALSFRRTTGKQCAKFLELFLRHFVQVKTHPLLLDPRINPKHIVALNVHQIFQFAALKLYSWLAQLGKRVNLTFADTAFQNLLVVFHQIRKRRCSNCPFTLSLNEVKWLALRAFKQVLLRKQTRFRPVIEKINSALRRPHLRRLNNTAFLRFALLQKHHRQLRNVIY</sequence>
<accession>A0A0H5RFS0</accession>
<evidence type="ECO:0000256" key="7">
    <source>
        <dbReference type="ARBA" id="ARBA00022723"/>
    </source>
</evidence>
<dbReference type="PROSITE" id="PS50878">
    <property type="entry name" value="RT_POL"/>
    <property type="match status" value="1"/>
</dbReference>
<dbReference type="Pfam" id="PF00078">
    <property type="entry name" value="RVT_1"/>
    <property type="match status" value="1"/>
</dbReference>
<keyword evidence="10 13" id="KW-0695">RNA-directed DNA polymerase</keyword>
<evidence type="ECO:0000256" key="2">
    <source>
        <dbReference type="ARBA" id="ARBA00012493"/>
    </source>
</evidence>
<dbReference type="GO" id="GO:0042162">
    <property type="term" value="F:telomeric DNA binding"/>
    <property type="evidence" value="ECO:0007669"/>
    <property type="project" value="TreeGrafter"/>
</dbReference>
<evidence type="ECO:0000256" key="5">
    <source>
        <dbReference type="ARBA" id="ARBA00022679"/>
    </source>
</evidence>
<dbReference type="GO" id="GO:0070034">
    <property type="term" value="F:telomerase RNA binding"/>
    <property type="evidence" value="ECO:0007669"/>
    <property type="project" value="TreeGrafter"/>
</dbReference>
<keyword evidence="7 13" id="KW-0479">Metal-binding</keyword>
<comment type="catalytic activity">
    <reaction evidence="12 13">
        <text>DNA(n) + a 2'-deoxyribonucleoside 5'-triphosphate = DNA(n+1) + diphosphate</text>
        <dbReference type="Rhea" id="RHEA:22508"/>
        <dbReference type="Rhea" id="RHEA-COMP:17339"/>
        <dbReference type="Rhea" id="RHEA-COMP:17340"/>
        <dbReference type="ChEBI" id="CHEBI:33019"/>
        <dbReference type="ChEBI" id="CHEBI:61560"/>
        <dbReference type="ChEBI" id="CHEBI:173112"/>
        <dbReference type="EC" id="2.7.7.49"/>
    </reaction>
</comment>
<dbReference type="PANTHER" id="PTHR12066">
    <property type="entry name" value="TELOMERASE REVERSE TRANSCRIPTASE"/>
    <property type="match status" value="1"/>
</dbReference>
<evidence type="ECO:0000256" key="8">
    <source>
        <dbReference type="ARBA" id="ARBA00022842"/>
    </source>
</evidence>
<evidence type="ECO:0000256" key="12">
    <source>
        <dbReference type="ARBA" id="ARBA00048173"/>
    </source>
</evidence>
<reference evidence="15" key="1">
    <citation type="submission" date="2015-04" db="EMBL/GenBank/DDBJ databases">
        <title>The genome sequence of the plant pathogenic Rhizarian Plasmodiophora brassicae reveals insights in its biotrophic life cycle and the origin of chitin synthesis.</title>
        <authorList>
            <person name="Schwelm A."/>
            <person name="Fogelqvist J."/>
            <person name="Knaust A."/>
            <person name="Julke S."/>
            <person name="Lilja T."/>
            <person name="Dhandapani V."/>
            <person name="Bonilla-Rosso G."/>
            <person name="Karlsson M."/>
            <person name="Shevchenko A."/>
            <person name="Choi S.R."/>
            <person name="Kim H.G."/>
            <person name="Park J.Y."/>
            <person name="Lim Y.P."/>
            <person name="Ludwig-Muller J."/>
            <person name="Dixelius C."/>
        </authorList>
    </citation>
    <scope>NUCLEOTIDE SEQUENCE</scope>
    <source>
        <tissue evidence="15">Potato root galls</tissue>
    </source>
</reference>
<feature type="domain" description="Reverse transcriptase" evidence="14">
    <location>
        <begin position="425"/>
        <end position="762"/>
    </location>
</feature>
<comment type="subcellular location">
    <subcellularLocation>
        <location evidence="13">Nucleus</location>
    </subcellularLocation>
    <subcellularLocation>
        <location evidence="13">Chromosome</location>
        <location evidence="13">Telomere</location>
    </subcellularLocation>
</comment>
<dbReference type="GO" id="GO:0046872">
    <property type="term" value="F:metal ion binding"/>
    <property type="evidence" value="ECO:0007669"/>
    <property type="project" value="UniProtKB-KW"/>
</dbReference>
<evidence type="ECO:0000256" key="6">
    <source>
        <dbReference type="ARBA" id="ARBA00022695"/>
    </source>
</evidence>
<dbReference type="GO" id="GO:0000333">
    <property type="term" value="C:telomerase catalytic core complex"/>
    <property type="evidence" value="ECO:0007669"/>
    <property type="project" value="TreeGrafter"/>
</dbReference>
<dbReference type="InterPro" id="IPR043502">
    <property type="entry name" value="DNA/RNA_pol_sf"/>
</dbReference>
<dbReference type="PANTHER" id="PTHR12066:SF0">
    <property type="entry name" value="TELOMERASE REVERSE TRANSCRIPTASE"/>
    <property type="match status" value="1"/>
</dbReference>
<evidence type="ECO:0000313" key="15">
    <source>
        <dbReference type="EMBL" id="CRZ07499.1"/>
    </source>
</evidence>
<dbReference type="EC" id="2.7.7.49" evidence="2 13"/>
<dbReference type="InterPro" id="IPR000477">
    <property type="entry name" value="RT_dom"/>
</dbReference>
<evidence type="ECO:0000256" key="11">
    <source>
        <dbReference type="ARBA" id="ARBA00023242"/>
    </source>
</evidence>
<dbReference type="Pfam" id="PF12009">
    <property type="entry name" value="Telomerase_RBD"/>
    <property type="match status" value="1"/>
</dbReference>
<organism evidence="15">
    <name type="scientific">Spongospora subterranea</name>
    <dbReference type="NCBI Taxonomy" id="70186"/>
    <lineage>
        <taxon>Eukaryota</taxon>
        <taxon>Sar</taxon>
        <taxon>Rhizaria</taxon>
        <taxon>Endomyxa</taxon>
        <taxon>Phytomyxea</taxon>
        <taxon>Plasmodiophorida</taxon>
        <taxon>Plasmodiophoridae</taxon>
        <taxon>Spongospora</taxon>
    </lineage>
</organism>
<evidence type="ECO:0000256" key="9">
    <source>
        <dbReference type="ARBA" id="ARBA00022895"/>
    </source>
</evidence>
<dbReference type="AlphaFoldDB" id="A0A0H5RFS0"/>
<dbReference type="SMART" id="SM00975">
    <property type="entry name" value="Telomerase_RBD"/>
    <property type="match status" value="1"/>
</dbReference>